<dbReference type="OrthoDB" id="5296814at2"/>
<dbReference type="InterPro" id="IPR036280">
    <property type="entry name" value="Multihaem_cyt_sf"/>
</dbReference>
<name>A0A4Q7LMZ3_9BURK</name>
<keyword evidence="3" id="KW-0349">Heme</keyword>
<keyword evidence="1 3" id="KW-0479">Metal-binding</keyword>
<keyword evidence="7" id="KW-1185">Reference proteome</keyword>
<dbReference type="PROSITE" id="PS51007">
    <property type="entry name" value="CYTC"/>
    <property type="match status" value="1"/>
</dbReference>
<dbReference type="GO" id="GO:0020037">
    <property type="term" value="F:heme binding"/>
    <property type="evidence" value="ECO:0007669"/>
    <property type="project" value="InterPro"/>
</dbReference>
<keyword evidence="4" id="KW-0732">Signal</keyword>
<feature type="signal peptide" evidence="4">
    <location>
        <begin position="1"/>
        <end position="37"/>
    </location>
</feature>
<sequence length="169" mass="18632">MTHPDRLSIRRTRLTSATLLTALTAAGWLAFATPALADGNLLPRTPLKAYDAECTACHIAFPPALLPAGSWTRLMGRLDNHYGSDAGLDPKTTAEISAWLQREAGTGKRARSEPPEDRITRAAWFERKHDEIRADIWKRASIKSPANCAACHQGAERGDYDEDSVRIPR</sequence>
<dbReference type="InterPro" id="IPR006311">
    <property type="entry name" value="TAT_signal"/>
</dbReference>
<evidence type="ECO:0000256" key="4">
    <source>
        <dbReference type="SAM" id="SignalP"/>
    </source>
</evidence>
<comment type="caution">
    <text evidence="6">The sequence shown here is derived from an EMBL/GenBank/DDBJ whole genome shotgun (WGS) entry which is preliminary data.</text>
</comment>
<evidence type="ECO:0000256" key="1">
    <source>
        <dbReference type="ARBA" id="ARBA00022723"/>
    </source>
</evidence>
<proteinExistence type="predicted"/>
<dbReference type="InterPro" id="IPR018588">
    <property type="entry name" value="Dihaem_cytochrome-c"/>
</dbReference>
<gene>
    <name evidence="6" type="ORF">EV685_2425</name>
</gene>
<accession>A0A4Q7LMZ3</accession>
<feature type="chain" id="PRO_5020487032" evidence="4">
    <location>
        <begin position="38"/>
        <end position="169"/>
    </location>
</feature>
<reference evidence="6 7" key="1">
    <citation type="submission" date="2019-02" db="EMBL/GenBank/DDBJ databases">
        <title>Genomic Encyclopedia of Type Strains, Phase IV (KMG-IV): sequencing the most valuable type-strain genomes for metagenomic binning, comparative biology and taxonomic classification.</title>
        <authorList>
            <person name="Goeker M."/>
        </authorList>
    </citation>
    <scope>NUCLEOTIDE SEQUENCE [LARGE SCALE GENOMIC DNA]</scope>
    <source>
        <strain evidence="6 7">DSM 10617</strain>
    </source>
</reference>
<evidence type="ECO:0000313" key="7">
    <source>
        <dbReference type="Proteomes" id="UP000293433"/>
    </source>
</evidence>
<dbReference type="AlphaFoldDB" id="A0A4Q7LMZ3"/>
<evidence type="ECO:0000256" key="3">
    <source>
        <dbReference type="PROSITE-ProRule" id="PRU00433"/>
    </source>
</evidence>
<evidence type="ECO:0000313" key="6">
    <source>
        <dbReference type="EMBL" id="RZS54939.1"/>
    </source>
</evidence>
<evidence type="ECO:0000259" key="5">
    <source>
        <dbReference type="PROSITE" id="PS51007"/>
    </source>
</evidence>
<organism evidence="6 7">
    <name type="scientific">Sphaerotilus mobilis</name>
    <dbReference type="NCBI Taxonomy" id="47994"/>
    <lineage>
        <taxon>Bacteria</taxon>
        <taxon>Pseudomonadati</taxon>
        <taxon>Pseudomonadota</taxon>
        <taxon>Betaproteobacteria</taxon>
        <taxon>Burkholderiales</taxon>
        <taxon>Sphaerotilaceae</taxon>
        <taxon>Sphaerotilus</taxon>
    </lineage>
</organism>
<dbReference type="SUPFAM" id="SSF48695">
    <property type="entry name" value="Multiheme cytochromes"/>
    <property type="match status" value="1"/>
</dbReference>
<dbReference type="RefSeq" id="WP_130482245.1">
    <property type="nucleotide sequence ID" value="NZ_SGWV01000009.1"/>
</dbReference>
<dbReference type="Pfam" id="PF09626">
    <property type="entry name" value="DHC"/>
    <property type="match status" value="1"/>
</dbReference>
<dbReference type="EMBL" id="SGWV01000009">
    <property type="protein sequence ID" value="RZS54939.1"/>
    <property type="molecule type" value="Genomic_DNA"/>
</dbReference>
<dbReference type="GO" id="GO:0046872">
    <property type="term" value="F:metal ion binding"/>
    <property type="evidence" value="ECO:0007669"/>
    <property type="project" value="UniProtKB-KW"/>
</dbReference>
<feature type="domain" description="Cytochrome c" evidence="5">
    <location>
        <begin position="22"/>
        <end position="129"/>
    </location>
</feature>
<dbReference type="Proteomes" id="UP000293433">
    <property type="component" value="Unassembled WGS sequence"/>
</dbReference>
<dbReference type="InterPro" id="IPR009056">
    <property type="entry name" value="Cyt_c-like_dom"/>
</dbReference>
<dbReference type="PROSITE" id="PS51318">
    <property type="entry name" value="TAT"/>
    <property type="match status" value="1"/>
</dbReference>
<keyword evidence="2 3" id="KW-0408">Iron</keyword>
<protein>
    <submittedName>
        <fullName evidence="6">Diheme cytochrome c</fullName>
    </submittedName>
</protein>
<dbReference type="GO" id="GO:0009055">
    <property type="term" value="F:electron transfer activity"/>
    <property type="evidence" value="ECO:0007669"/>
    <property type="project" value="InterPro"/>
</dbReference>
<evidence type="ECO:0000256" key="2">
    <source>
        <dbReference type="ARBA" id="ARBA00023004"/>
    </source>
</evidence>